<keyword evidence="3" id="KW-1185">Reference proteome</keyword>
<name>A0A9N8MK83_9BURK</name>
<organism evidence="2 3">
    <name type="scientific">Paraburkholderia domus</name>
    <dbReference type="NCBI Taxonomy" id="2793075"/>
    <lineage>
        <taxon>Bacteria</taxon>
        <taxon>Pseudomonadati</taxon>
        <taxon>Pseudomonadota</taxon>
        <taxon>Betaproteobacteria</taxon>
        <taxon>Burkholderiales</taxon>
        <taxon>Burkholderiaceae</taxon>
        <taxon>Paraburkholderia</taxon>
    </lineage>
</organism>
<reference evidence="2" key="1">
    <citation type="submission" date="2021-02" db="EMBL/GenBank/DDBJ databases">
        <authorList>
            <person name="Vanwijnsberghe S."/>
        </authorList>
    </citation>
    <scope>NUCLEOTIDE SEQUENCE</scope>
    <source>
        <strain evidence="2">R-70211</strain>
    </source>
</reference>
<proteinExistence type="predicted"/>
<dbReference type="GO" id="GO:0009279">
    <property type="term" value="C:cell outer membrane"/>
    <property type="evidence" value="ECO:0007669"/>
    <property type="project" value="InterPro"/>
</dbReference>
<dbReference type="Proteomes" id="UP000675121">
    <property type="component" value="Unassembled WGS sequence"/>
</dbReference>
<dbReference type="SUPFAM" id="SSF111364">
    <property type="entry name" value="Tsx-like channel"/>
    <property type="match status" value="1"/>
</dbReference>
<feature type="chain" id="PRO_5040225180" description="Nucleoside-binding protein" evidence="1">
    <location>
        <begin position="24"/>
        <end position="297"/>
    </location>
</feature>
<evidence type="ECO:0008006" key="4">
    <source>
        <dbReference type="Google" id="ProtNLM"/>
    </source>
</evidence>
<dbReference type="InterPro" id="IPR036777">
    <property type="entry name" value="Channel_Tsx-like_sf"/>
</dbReference>
<comment type="caution">
    <text evidence="2">The sequence shown here is derived from an EMBL/GenBank/DDBJ whole genome shotgun (WGS) entry which is preliminary data.</text>
</comment>
<evidence type="ECO:0000313" key="3">
    <source>
        <dbReference type="Proteomes" id="UP000675121"/>
    </source>
</evidence>
<gene>
    <name evidence="2" type="ORF">R70211_00800</name>
</gene>
<sequence length="297" mass="33566">MKNSAILLIVSLAALTTSVPAYAAADWQELDAQLYYGSGFKQYSGGIDNTTGNPTGGSSSLTMFQLNYSNGWKYGATYFYFQNGFDHNDYRMYTQGWEFLSLNKIFGRDLSFGPVKEIRFAPGWQFSTSKDFYAGTQNQGNAGNSGAEVVYAGVDSKDLFWGLDFLLDIPGFDFAGVTAGVYQNIQGETKYSVQPSVNLYYRSTFYIGPTRWKTEGYVQWYGGRRSHVNSNYDAVAYFTTQDALLLDTGLLLWERPDQFYTGIQLQWSHNTYGVKTIPYVSKATNEFFPQVMLEWVF</sequence>
<evidence type="ECO:0000313" key="2">
    <source>
        <dbReference type="EMBL" id="CAE6865967.1"/>
    </source>
</evidence>
<evidence type="ECO:0000256" key="1">
    <source>
        <dbReference type="SAM" id="SignalP"/>
    </source>
</evidence>
<protein>
    <recommendedName>
        <fullName evidence="4">Nucleoside-binding protein</fullName>
    </recommendedName>
</protein>
<accession>A0A9N8MK83</accession>
<dbReference type="EMBL" id="CAJNAS010000002">
    <property type="protein sequence ID" value="CAE6865967.1"/>
    <property type="molecule type" value="Genomic_DNA"/>
</dbReference>
<feature type="signal peptide" evidence="1">
    <location>
        <begin position="1"/>
        <end position="23"/>
    </location>
</feature>
<keyword evidence="1" id="KW-0732">Signal</keyword>
<dbReference type="AlphaFoldDB" id="A0A9N8MK83"/>
<dbReference type="Gene3D" id="2.40.230.20">
    <property type="entry name" value="Nucleoside-specific channel-forming protein, Tsx-like"/>
    <property type="match status" value="1"/>
</dbReference>
<dbReference type="RefSeq" id="WP_201124114.1">
    <property type="nucleotide sequence ID" value="NZ_CAJNAS010000002.1"/>
</dbReference>